<protein>
    <submittedName>
        <fullName evidence="7">TetR family transcriptional regulator</fullName>
    </submittedName>
</protein>
<gene>
    <name evidence="7" type="ORF">GCM10010218_22250</name>
</gene>
<accession>A0A919ECZ8</accession>
<keyword evidence="1" id="KW-0678">Repressor</keyword>
<keyword evidence="3 5" id="KW-0238">DNA-binding</keyword>
<dbReference type="Pfam" id="PF00440">
    <property type="entry name" value="TetR_N"/>
    <property type="match status" value="1"/>
</dbReference>
<evidence type="ECO:0000313" key="8">
    <source>
        <dbReference type="Proteomes" id="UP000638313"/>
    </source>
</evidence>
<dbReference type="EMBL" id="BNBD01000003">
    <property type="protein sequence ID" value="GHF40438.1"/>
    <property type="molecule type" value="Genomic_DNA"/>
</dbReference>
<reference evidence="7" key="1">
    <citation type="journal article" date="2014" name="Int. J. Syst. Evol. Microbiol.">
        <title>Complete genome sequence of Corynebacterium casei LMG S-19264T (=DSM 44701T), isolated from a smear-ripened cheese.</title>
        <authorList>
            <consortium name="US DOE Joint Genome Institute (JGI-PGF)"/>
            <person name="Walter F."/>
            <person name="Albersmeier A."/>
            <person name="Kalinowski J."/>
            <person name="Ruckert C."/>
        </authorList>
    </citation>
    <scope>NUCLEOTIDE SEQUENCE</scope>
    <source>
        <strain evidence="7">JCM 4059</strain>
    </source>
</reference>
<sequence length="218" mass="23241">MLMQAKISADEQDSGGPAAAPPRTFTEAARRAQIVDAAIEVIADEGYAKATYARIARRAGLSSTGMISYHFAGKADLMREVVAEVMRVADGYMRPRIEAQPTAAGRLRAHIESNLELLGAHPKHLPALLQVLAQARGDEPWQQEFAAEMGGLVDRVAEALARAQEAGEFGDFDPWVMAMAIRGAVDAVVSRVAGGAAIDVAACGRELADLFDRATRKA</sequence>
<feature type="domain" description="HTH tetR-type" evidence="6">
    <location>
        <begin position="28"/>
        <end position="89"/>
    </location>
</feature>
<dbReference type="InterPro" id="IPR036271">
    <property type="entry name" value="Tet_transcr_reg_TetR-rel_C_sf"/>
</dbReference>
<dbReference type="PROSITE" id="PS50977">
    <property type="entry name" value="HTH_TETR_2"/>
    <property type="match status" value="1"/>
</dbReference>
<dbReference type="Pfam" id="PF13977">
    <property type="entry name" value="TetR_C_6"/>
    <property type="match status" value="1"/>
</dbReference>
<reference evidence="7" key="2">
    <citation type="submission" date="2020-09" db="EMBL/GenBank/DDBJ databases">
        <authorList>
            <person name="Sun Q."/>
            <person name="Ohkuma M."/>
        </authorList>
    </citation>
    <scope>NUCLEOTIDE SEQUENCE</scope>
    <source>
        <strain evidence="7">JCM 4059</strain>
    </source>
</reference>
<dbReference type="PANTHER" id="PTHR30055:SF234">
    <property type="entry name" value="HTH-TYPE TRANSCRIPTIONAL REGULATOR BETI"/>
    <property type="match status" value="1"/>
</dbReference>
<keyword evidence="2" id="KW-0805">Transcription regulation</keyword>
<dbReference type="PANTHER" id="PTHR30055">
    <property type="entry name" value="HTH-TYPE TRANSCRIPTIONAL REGULATOR RUTR"/>
    <property type="match status" value="1"/>
</dbReference>
<evidence type="ECO:0000313" key="7">
    <source>
        <dbReference type="EMBL" id="GHF40438.1"/>
    </source>
</evidence>
<dbReference type="InterPro" id="IPR039538">
    <property type="entry name" value="BetI_C"/>
</dbReference>
<proteinExistence type="predicted"/>
<evidence type="ECO:0000259" key="6">
    <source>
        <dbReference type="PROSITE" id="PS50977"/>
    </source>
</evidence>
<evidence type="ECO:0000256" key="2">
    <source>
        <dbReference type="ARBA" id="ARBA00023015"/>
    </source>
</evidence>
<dbReference type="InterPro" id="IPR009057">
    <property type="entry name" value="Homeodomain-like_sf"/>
</dbReference>
<organism evidence="7 8">
    <name type="scientific">Streptomyces mashuensis</name>
    <dbReference type="NCBI Taxonomy" id="33904"/>
    <lineage>
        <taxon>Bacteria</taxon>
        <taxon>Bacillati</taxon>
        <taxon>Actinomycetota</taxon>
        <taxon>Actinomycetes</taxon>
        <taxon>Kitasatosporales</taxon>
        <taxon>Streptomycetaceae</taxon>
        <taxon>Streptomyces</taxon>
    </lineage>
</organism>
<dbReference type="GO" id="GO:0000976">
    <property type="term" value="F:transcription cis-regulatory region binding"/>
    <property type="evidence" value="ECO:0007669"/>
    <property type="project" value="TreeGrafter"/>
</dbReference>
<dbReference type="InterPro" id="IPR001647">
    <property type="entry name" value="HTH_TetR"/>
</dbReference>
<comment type="caution">
    <text evidence="5">Lacks conserved residue(s) required for the propagation of feature annotation.</text>
</comment>
<evidence type="ECO:0000256" key="4">
    <source>
        <dbReference type="ARBA" id="ARBA00023163"/>
    </source>
</evidence>
<dbReference type="SUPFAM" id="SSF48498">
    <property type="entry name" value="Tetracyclin repressor-like, C-terminal domain"/>
    <property type="match status" value="1"/>
</dbReference>
<name>A0A919ECZ8_9ACTN</name>
<evidence type="ECO:0000256" key="1">
    <source>
        <dbReference type="ARBA" id="ARBA00022491"/>
    </source>
</evidence>
<keyword evidence="8" id="KW-1185">Reference proteome</keyword>
<dbReference type="AlphaFoldDB" id="A0A919ECZ8"/>
<dbReference type="SUPFAM" id="SSF46689">
    <property type="entry name" value="Homeodomain-like"/>
    <property type="match status" value="1"/>
</dbReference>
<keyword evidence="4" id="KW-0804">Transcription</keyword>
<dbReference type="GO" id="GO:0003700">
    <property type="term" value="F:DNA-binding transcription factor activity"/>
    <property type="evidence" value="ECO:0007669"/>
    <property type="project" value="TreeGrafter"/>
</dbReference>
<evidence type="ECO:0000256" key="3">
    <source>
        <dbReference type="ARBA" id="ARBA00023125"/>
    </source>
</evidence>
<evidence type="ECO:0000256" key="5">
    <source>
        <dbReference type="PROSITE-ProRule" id="PRU00335"/>
    </source>
</evidence>
<comment type="caution">
    <text evidence="7">The sequence shown here is derived from an EMBL/GenBank/DDBJ whole genome shotgun (WGS) entry which is preliminary data.</text>
</comment>
<dbReference type="Gene3D" id="1.10.357.10">
    <property type="entry name" value="Tetracycline Repressor, domain 2"/>
    <property type="match status" value="1"/>
</dbReference>
<dbReference type="InterPro" id="IPR050109">
    <property type="entry name" value="HTH-type_TetR-like_transc_reg"/>
</dbReference>
<dbReference type="Proteomes" id="UP000638313">
    <property type="component" value="Unassembled WGS sequence"/>
</dbReference>